<dbReference type="PANTHER" id="PTHR12107">
    <property type="entry name" value="VOLTAGE-DEPENDENT CALCIUM CHANNEL GAMMA SUBUNIT"/>
    <property type="match status" value="1"/>
</dbReference>
<evidence type="ECO:0000256" key="6">
    <source>
        <dbReference type="SAM" id="Phobius"/>
    </source>
</evidence>
<protein>
    <submittedName>
        <fullName evidence="7">Stg1</fullName>
    </submittedName>
</protein>
<dbReference type="GO" id="GO:0005245">
    <property type="term" value="F:voltage-gated calcium channel activity"/>
    <property type="evidence" value="ECO:0007669"/>
    <property type="project" value="TreeGrafter"/>
</dbReference>
<evidence type="ECO:0000256" key="3">
    <source>
        <dbReference type="ARBA" id="ARBA00022989"/>
    </source>
</evidence>
<gene>
    <name evidence="7" type="ORF">Dbus_chrXg401</name>
</gene>
<dbReference type="OMA" id="YLWLITP"/>
<organism evidence="7 8">
    <name type="scientific">Drosophila busckii</name>
    <name type="common">Fruit fly</name>
    <dbReference type="NCBI Taxonomy" id="30019"/>
    <lineage>
        <taxon>Eukaryota</taxon>
        <taxon>Metazoa</taxon>
        <taxon>Ecdysozoa</taxon>
        <taxon>Arthropoda</taxon>
        <taxon>Hexapoda</taxon>
        <taxon>Insecta</taxon>
        <taxon>Pterygota</taxon>
        <taxon>Neoptera</taxon>
        <taxon>Endopterygota</taxon>
        <taxon>Diptera</taxon>
        <taxon>Brachycera</taxon>
        <taxon>Muscomorpha</taxon>
        <taxon>Ephydroidea</taxon>
        <taxon>Drosophilidae</taxon>
        <taxon>Drosophila</taxon>
    </lineage>
</organism>
<dbReference type="OrthoDB" id="9990458at2759"/>
<accession>A0A0M4F8W9</accession>
<keyword evidence="8" id="KW-1185">Reference proteome</keyword>
<feature type="compositionally biased region" description="Low complexity" evidence="5">
    <location>
        <begin position="188"/>
        <end position="223"/>
    </location>
</feature>
<feature type="compositionally biased region" description="Low complexity" evidence="5">
    <location>
        <begin position="36"/>
        <end position="51"/>
    </location>
</feature>
<dbReference type="GO" id="GO:0098970">
    <property type="term" value="P:postsynaptic neurotransmitter receptor diffusion trapping"/>
    <property type="evidence" value="ECO:0007669"/>
    <property type="project" value="TreeGrafter"/>
</dbReference>
<feature type="transmembrane region" description="Helical" evidence="6">
    <location>
        <begin position="254"/>
        <end position="275"/>
    </location>
</feature>
<comment type="subcellular location">
    <subcellularLocation>
        <location evidence="1">Membrane</location>
        <topology evidence="1">Multi-pass membrane protein</topology>
    </subcellularLocation>
</comment>
<evidence type="ECO:0000256" key="4">
    <source>
        <dbReference type="ARBA" id="ARBA00023136"/>
    </source>
</evidence>
<dbReference type="STRING" id="30019.A0A0M4F8W9"/>
<dbReference type="Proteomes" id="UP000494163">
    <property type="component" value="Chromosome X"/>
</dbReference>
<reference evidence="7 8" key="1">
    <citation type="submission" date="2015-08" db="EMBL/GenBank/DDBJ databases">
        <title>Ancestral chromatin configuration constrains chromatin evolution on differentiating sex chromosomes in Drosophila.</title>
        <authorList>
            <person name="Zhou Q."/>
            <person name="Bachtrog D."/>
        </authorList>
    </citation>
    <scope>NUCLEOTIDE SEQUENCE [LARGE SCALE GENOMIC DNA]</scope>
    <source>
        <tissue evidence="7">Whole larvae</tissue>
    </source>
</reference>
<dbReference type="GO" id="GO:0019226">
    <property type="term" value="P:transmission of nerve impulse"/>
    <property type="evidence" value="ECO:0007669"/>
    <property type="project" value="TreeGrafter"/>
</dbReference>
<dbReference type="GO" id="GO:0051968">
    <property type="term" value="P:positive regulation of synaptic transmission, glutamatergic"/>
    <property type="evidence" value="ECO:0007669"/>
    <property type="project" value="TreeGrafter"/>
</dbReference>
<proteinExistence type="predicted"/>
<dbReference type="Pfam" id="PF13903">
    <property type="entry name" value="Claudin_2"/>
    <property type="match status" value="1"/>
</dbReference>
<dbReference type="InterPro" id="IPR051072">
    <property type="entry name" value="CACNG_subunit"/>
</dbReference>
<dbReference type="GO" id="GO:0099590">
    <property type="term" value="P:neurotransmitter receptor internalization"/>
    <property type="evidence" value="ECO:0007669"/>
    <property type="project" value="TreeGrafter"/>
</dbReference>
<dbReference type="PANTHER" id="PTHR12107:SF0">
    <property type="entry name" value="STARGAZIN (MAMMALIAN CALCIUM CHANNEL) HOMOLOG"/>
    <property type="match status" value="1"/>
</dbReference>
<sequence>MRDYPSVPNVFRVASTQSINNMGLSLAPSTSSGITHHQPQQQQQQQQQQHPYAQSNIKYFKSNSYEQQQQQQQLGKHQLTTSASIERTQPHSPYATLQQQQQQLGKHQLTTSASIERTQPHSPYATLPRQAATPQQQQLMLQRQLAQQQQLQLGVINTISGSIPATGYRAGSFGDLQLQNNLQPSCSNNQRNINNNNNNINADRRQQQQQPPAAAAQQQQPARLIARAEPPAAALDADSDLEAAQGRTNVRNTYLWLLTPVAASISVAIVLAAIAGPQWLFTEEKLPNVNYNGTANFNALDDGAFVTKYTKSSLWIICSTLPGNDAEAYNCIKIDYFPMDSYQPDMHDATAAIPYTVTRSCPIFLAAGIFLVISFIIFLIPTCSHKGSLYYFSAGILFIVSGLVMLIGLIAYISILKSEIGSKLRPRSSLQPALFKVSYGQSFFLFVFGFIATEFVGVLNIFQYINLQEFANYYSVRD</sequence>
<evidence type="ECO:0000313" key="7">
    <source>
        <dbReference type="EMBL" id="ALC48545.1"/>
    </source>
</evidence>
<feature type="region of interest" description="Disordered" evidence="5">
    <location>
        <begin position="185"/>
        <end position="223"/>
    </location>
</feature>
<feature type="transmembrane region" description="Helical" evidence="6">
    <location>
        <begin position="388"/>
        <end position="415"/>
    </location>
</feature>
<keyword evidence="2 6" id="KW-0812">Transmembrane</keyword>
<dbReference type="InterPro" id="IPR004031">
    <property type="entry name" value="PMP22/EMP/MP20/Claudin"/>
</dbReference>
<evidence type="ECO:0000256" key="1">
    <source>
        <dbReference type="ARBA" id="ARBA00004141"/>
    </source>
</evidence>
<feature type="compositionally biased region" description="Polar residues" evidence="5">
    <location>
        <begin position="22"/>
        <end position="35"/>
    </location>
</feature>
<dbReference type="GO" id="GO:0032281">
    <property type="term" value="C:AMPA glutamate receptor complex"/>
    <property type="evidence" value="ECO:0007669"/>
    <property type="project" value="TreeGrafter"/>
</dbReference>
<name>A0A0M4F8W9_DROBS</name>
<keyword evidence="3 6" id="KW-1133">Transmembrane helix</keyword>
<keyword evidence="4 6" id="KW-0472">Membrane</keyword>
<feature type="non-terminal residue" evidence="7">
    <location>
        <position position="478"/>
    </location>
</feature>
<dbReference type="GO" id="GO:0098943">
    <property type="term" value="P:neurotransmitter receptor transport, postsynaptic endosome to lysosome"/>
    <property type="evidence" value="ECO:0007669"/>
    <property type="project" value="TreeGrafter"/>
</dbReference>
<evidence type="ECO:0000256" key="5">
    <source>
        <dbReference type="SAM" id="MobiDB-lite"/>
    </source>
</evidence>
<feature type="region of interest" description="Disordered" evidence="5">
    <location>
        <begin position="22"/>
        <end position="52"/>
    </location>
</feature>
<feature type="transmembrane region" description="Helical" evidence="6">
    <location>
        <begin position="363"/>
        <end position="382"/>
    </location>
</feature>
<dbReference type="GO" id="GO:0098839">
    <property type="term" value="C:postsynaptic density membrane"/>
    <property type="evidence" value="ECO:0007669"/>
    <property type="project" value="TreeGrafter"/>
</dbReference>
<evidence type="ECO:0000256" key="2">
    <source>
        <dbReference type="ARBA" id="ARBA00022692"/>
    </source>
</evidence>
<dbReference type="EMBL" id="CP012528">
    <property type="protein sequence ID" value="ALC48545.1"/>
    <property type="molecule type" value="Genomic_DNA"/>
</dbReference>
<dbReference type="FunFam" id="1.20.140.150:FF:000057">
    <property type="entry name" value="GH12419p1"/>
    <property type="match status" value="1"/>
</dbReference>
<dbReference type="Gene3D" id="1.20.140.150">
    <property type="match status" value="1"/>
</dbReference>
<dbReference type="AlphaFoldDB" id="A0A0M4F8W9"/>
<evidence type="ECO:0000313" key="8">
    <source>
        <dbReference type="Proteomes" id="UP000494163"/>
    </source>
</evidence>
<feature type="transmembrane region" description="Helical" evidence="6">
    <location>
        <begin position="443"/>
        <end position="465"/>
    </location>
</feature>
<dbReference type="GO" id="GO:0016247">
    <property type="term" value="F:channel regulator activity"/>
    <property type="evidence" value="ECO:0007669"/>
    <property type="project" value="TreeGrafter"/>
</dbReference>